<feature type="non-terminal residue" evidence="1">
    <location>
        <position position="166"/>
    </location>
</feature>
<accession>A0A6G1KQ55</accession>
<evidence type="ECO:0000313" key="2">
    <source>
        <dbReference type="Proteomes" id="UP000799428"/>
    </source>
</evidence>
<proteinExistence type="predicted"/>
<organism evidence="1 2">
    <name type="scientific">Pleomassaria siparia CBS 279.74</name>
    <dbReference type="NCBI Taxonomy" id="1314801"/>
    <lineage>
        <taxon>Eukaryota</taxon>
        <taxon>Fungi</taxon>
        <taxon>Dikarya</taxon>
        <taxon>Ascomycota</taxon>
        <taxon>Pezizomycotina</taxon>
        <taxon>Dothideomycetes</taxon>
        <taxon>Pleosporomycetidae</taxon>
        <taxon>Pleosporales</taxon>
        <taxon>Pleomassariaceae</taxon>
        <taxon>Pleomassaria</taxon>
    </lineage>
</organism>
<dbReference type="AlphaFoldDB" id="A0A6G1KQ55"/>
<protein>
    <recommendedName>
        <fullName evidence="3">EthD domain-containing protein</fullName>
    </recommendedName>
</protein>
<evidence type="ECO:0000313" key="1">
    <source>
        <dbReference type="EMBL" id="KAF2714457.1"/>
    </source>
</evidence>
<sequence length="166" mass="18896">MPPGILWVSSRTLFPSTLTPQKFCSWYENTHIPEVLSLPGIPLAARYEAHPSPPTPSSTYSSEAPWLTIYEMPDVGYRQTREFKGLDGQSEPREELLESVFRRARFDTRFWEGVQEFGKPVGHGPANLLVSVALQPAPGADDDFDAWYREEHLLELSKCPGYRRSR</sequence>
<gene>
    <name evidence="1" type="ORF">K504DRAFT_339823</name>
</gene>
<keyword evidence="2" id="KW-1185">Reference proteome</keyword>
<name>A0A6G1KQ55_9PLEO</name>
<reference evidence="1" key="1">
    <citation type="journal article" date="2020" name="Stud. Mycol.">
        <title>101 Dothideomycetes genomes: a test case for predicting lifestyles and emergence of pathogens.</title>
        <authorList>
            <person name="Haridas S."/>
            <person name="Albert R."/>
            <person name="Binder M."/>
            <person name="Bloem J."/>
            <person name="Labutti K."/>
            <person name="Salamov A."/>
            <person name="Andreopoulos B."/>
            <person name="Baker S."/>
            <person name="Barry K."/>
            <person name="Bills G."/>
            <person name="Bluhm B."/>
            <person name="Cannon C."/>
            <person name="Castanera R."/>
            <person name="Culley D."/>
            <person name="Daum C."/>
            <person name="Ezra D."/>
            <person name="Gonzalez J."/>
            <person name="Henrissat B."/>
            <person name="Kuo A."/>
            <person name="Liang C."/>
            <person name="Lipzen A."/>
            <person name="Lutzoni F."/>
            <person name="Magnuson J."/>
            <person name="Mondo S."/>
            <person name="Nolan M."/>
            <person name="Ohm R."/>
            <person name="Pangilinan J."/>
            <person name="Park H.-J."/>
            <person name="Ramirez L."/>
            <person name="Alfaro M."/>
            <person name="Sun H."/>
            <person name="Tritt A."/>
            <person name="Yoshinaga Y."/>
            <person name="Zwiers L.-H."/>
            <person name="Turgeon B."/>
            <person name="Goodwin S."/>
            <person name="Spatafora J."/>
            <person name="Crous P."/>
            <person name="Grigoriev I."/>
        </authorList>
    </citation>
    <scope>NUCLEOTIDE SEQUENCE</scope>
    <source>
        <strain evidence="1">CBS 279.74</strain>
    </source>
</reference>
<evidence type="ECO:0008006" key="3">
    <source>
        <dbReference type="Google" id="ProtNLM"/>
    </source>
</evidence>
<dbReference type="OrthoDB" id="2851338at2759"/>
<dbReference type="EMBL" id="MU005764">
    <property type="protein sequence ID" value="KAF2714457.1"/>
    <property type="molecule type" value="Genomic_DNA"/>
</dbReference>
<dbReference type="Proteomes" id="UP000799428">
    <property type="component" value="Unassembled WGS sequence"/>
</dbReference>